<evidence type="ECO:0000256" key="2">
    <source>
        <dbReference type="PROSITE-ProRule" id="PRU00169"/>
    </source>
</evidence>
<keyword evidence="6" id="KW-1185">Reference proteome</keyword>
<dbReference type="Pfam" id="PF00196">
    <property type="entry name" value="GerE"/>
    <property type="match status" value="1"/>
</dbReference>
<dbReference type="GO" id="GO:0003677">
    <property type="term" value="F:DNA binding"/>
    <property type="evidence" value="ECO:0007669"/>
    <property type="project" value="UniProtKB-KW"/>
</dbReference>
<dbReference type="Pfam" id="PF00072">
    <property type="entry name" value="Response_reg"/>
    <property type="match status" value="1"/>
</dbReference>
<feature type="domain" description="Response regulatory" evidence="4">
    <location>
        <begin position="14"/>
        <end position="129"/>
    </location>
</feature>
<dbReference type="InterPro" id="IPR039420">
    <property type="entry name" value="WalR-like"/>
</dbReference>
<evidence type="ECO:0000313" key="5">
    <source>
        <dbReference type="EMBL" id="MBB3839375.1"/>
    </source>
</evidence>
<feature type="domain" description="HTH luxR-type" evidence="3">
    <location>
        <begin position="155"/>
        <end position="220"/>
    </location>
</feature>
<dbReference type="InterPro" id="IPR001789">
    <property type="entry name" value="Sig_transdc_resp-reg_receiver"/>
</dbReference>
<dbReference type="GO" id="GO:0000160">
    <property type="term" value="P:phosphorelay signal transduction system"/>
    <property type="evidence" value="ECO:0007669"/>
    <property type="project" value="InterPro"/>
</dbReference>
<dbReference type="SUPFAM" id="SSF52172">
    <property type="entry name" value="CheY-like"/>
    <property type="match status" value="1"/>
</dbReference>
<evidence type="ECO:0000259" key="3">
    <source>
        <dbReference type="PROSITE" id="PS50043"/>
    </source>
</evidence>
<dbReference type="Gene3D" id="1.10.10.10">
    <property type="entry name" value="Winged helix-like DNA-binding domain superfamily/Winged helix DNA-binding domain"/>
    <property type="match status" value="1"/>
</dbReference>
<dbReference type="SMART" id="SM00421">
    <property type="entry name" value="HTH_LUXR"/>
    <property type="match status" value="1"/>
</dbReference>
<dbReference type="Gene3D" id="3.40.50.2300">
    <property type="match status" value="1"/>
</dbReference>
<dbReference type="Proteomes" id="UP000541352">
    <property type="component" value="Unassembled WGS sequence"/>
</dbReference>
<reference evidence="5 6" key="1">
    <citation type="submission" date="2020-08" db="EMBL/GenBank/DDBJ databases">
        <title>Genomic Encyclopedia of Type Strains, Phase IV (KMG-IV): sequencing the most valuable type-strain genomes for metagenomic binning, comparative biology and taxonomic classification.</title>
        <authorList>
            <person name="Goeker M."/>
        </authorList>
    </citation>
    <scope>NUCLEOTIDE SEQUENCE [LARGE SCALE GENOMIC DNA]</scope>
    <source>
        <strain evidence="5 6">DSM 17976</strain>
    </source>
</reference>
<dbReference type="InterPro" id="IPR011006">
    <property type="entry name" value="CheY-like_superfamily"/>
</dbReference>
<accession>A0A7W5ZLH0</accession>
<dbReference type="PROSITE" id="PS50110">
    <property type="entry name" value="RESPONSE_REGULATORY"/>
    <property type="match status" value="1"/>
</dbReference>
<evidence type="ECO:0000313" key="6">
    <source>
        <dbReference type="Proteomes" id="UP000541352"/>
    </source>
</evidence>
<dbReference type="PANTHER" id="PTHR43214">
    <property type="entry name" value="TWO-COMPONENT RESPONSE REGULATOR"/>
    <property type="match status" value="1"/>
</dbReference>
<dbReference type="PROSITE" id="PS50043">
    <property type="entry name" value="HTH_LUXR_2"/>
    <property type="match status" value="1"/>
</dbReference>
<dbReference type="SUPFAM" id="SSF46894">
    <property type="entry name" value="C-terminal effector domain of the bipartite response regulators"/>
    <property type="match status" value="1"/>
</dbReference>
<name>A0A7W5ZLH0_9BACT</name>
<organism evidence="5 6">
    <name type="scientific">Runella defluvii</name>
    <dbReference type="NCBI Taxonomy" id="370973"/>
    <lineage>
        <taxon>Bacteria</taxon>
        <taxon>Pseudomonadati</taxon>
        <taxon>Bacteroidota</taxon>
        <taxon>Cytophagia</taxon>
        <taxon>Cytophagales</taxon>
        <taxon>Spirosomataceae</taxon>
        <taxon>Runella</taxon>
    </lineage>
</organism>
<dbReference type="CDD" id="cd06170">
    <property type="entry name" value="LuxR_C_like"/>
    <property type="match status" value="1"/>
</dbReference>
<evidence type="ECO:0000259" key="4">
    <source>
        <dbReference type="PROSITE" id="PS50110"/>
    </source>
</evidence>
<comment type="caution">
    <text evidence="5">The sequence shown here is derived from an EMBL/GenBank/DDBJ whole genome shotgun (WGS) entry which is preliminary data.</text>
</comment>
<dbReference type="InterPro" id="IPR016032">
    <property type="entry name" value="Sig_transdc_resp-reg_C-effctor"/>
</dbReference>
<keyword evidence="1 5" id="KW-0238">DNA-binding</keyword>
<gene>
    <name evidence="5" type="ORF">FHS57_003381</name>
</gene>
<comment type="caution">
    <text evidence="2">Lacks conserved residue(s) required for the propagation of feature annotation.</text>
</comment>
<dbReference type="AlphaFoldDB" id="A0A7W5ZLH0"/>
<protein>
    <submittedName>
        <fullName evidence="5">DNA-binding NarL/FixJ family response regulator</fullName>
    </submittedName>
</protein>
<sequence length="226" mass="25989">MKNPEMRLRKMDSSVLIAKEEPFSCEVLSKLLESEGFDVVGRANELDELIQKIHTKKPKCVIVEANLIGKETSHLLKQIAEASSRPKMVLFFNASNSRELSKALDANFNGYLYSEDKLEELYKCLLYIQTQTKYYSDGFKDLMKKMGVNEVDSETHRKLKSLTKRERQILYLVTEGLTGYEIADSLSISYRTLANHKQNLIQKLGIESNRHLLKFGLQIKSYLNTL</sequence>
<dbReference type="InterPro" id="IPR000792">
    <property type="entry name" value="Tscrpt_reg_LuxR_C"/>
</dbReference>
<dbReference type="EMBL" id="JACIBY010000006">
    <property type="protein sequence ID" value="MBB3839375.1"/>
    <property type="molecule type" value="Genomic_DNA"/>
</dbReference>
<evidence type="ECO:0000256" key="1">
    <source>
        <dbReference type="ARBA" id="ARBA00023125"/>
    </source>
</evidence>
<dbReference type="InterPro" id="IPR036388">
    <property type="entry name" value="WH-like_DNA-bd_sf"/>
</dbReference>
<dbReference type="GO" id="GO:0006355">
    <property type="term" value="P:regulation of DNA-templated transcription"/>
    <property type="evidence" value="ECO:0007669"/>
    <property type="project" value="InterPro"/>
</dbReference>
<dbReference type="RefSeq" id="WP_037301114.1">
    <property type="nucleotide sequence ID" value="NZ_JACIBY010000006.1"/>
</dbReference>
<proteinExistence type="predicted"/>
<dbReference type="PRINTS" id="PR00038">
    <property type="entry name" value="HTHLUXR"/>
</dbReference>